<keyword evidence="3" id="KW-0804">Transcription</keyword>
<dbReference type="PROSITE" id="PS50949">
    <property type="entry name" value="HTH_GNTR"/>
    <property type="match status" value="1"/>
</dbReference>
<proteinExistence type="predicted"/>
<accession>A0AAW6FVE0</accession>
<dbReference type="Pfam" id="PF00392">
    <property type="entry name" value="GntR"/>
    <property type="match status" value="1"/>
</dbReference>
<dbReference type="GO" id="GO:0003677">
    <property type="term" value="F:DNA binding"/>
    <property type="evidence" value="ECO:0007669"/>
    <property type="project" value="UniProtKB-KW"/>
</dbReference>
<evidence type="ECO:0000313" key="5">
    <source>
        <dbReference type="EMBL" id="MDC0828983.1"/>
    </source>
</evidence>
<reference evidence="5" key="1">
    <citation type="submission" date="2023-01" db="EMBL/GenBank/DDBJ databases">
        <title>Human gut microbiome strain richness.</title>
        <authorList>
            <person name="Chen-Liaw A."/>
        </authorList>
    </citation>
    <scope>NUCLEOTIDE SEQUENCE</scope>
    <source>
        <strain evidence="5">D55st1_G4_D55t1_190419</strain>
    </source>
</reference>
<evidence type="ECO:0000256" key="2">
    <source>
        <dbReference type="ARBA" id="ARBA00023125"/>
    </source>
</evidence>
<dbReference type="InterPro" id="IPR050679">
    <property type="entry name" value="Bact_HTH_transcr_reg"/>
</dbReference>
<dbReference type="Proteomes" id="UP001220658">
    <property type="component" value="Unassembled WGS sequence"/>
</dbReference>
<organism evidence="5 6">
    <name type="scientific">Faecalitalea cylindroides</name>
    <dbReference type="NCBI Taxonomy" id="39483"/>
    <lineage>
        <taxon>Bacteria</taxon>
        <taxon>Bacillati</taxon>
        <taxon>Bacillota</taxon>
        <taxon>Erysipelotrichia</taxon>
        <taxon>Erysipelotrichales</taxon>
        <taxon>Erysipelotrichaceae</taxon>
        <taxon>Faecalitalea</taxon>
    </lineage>
</organism>
<dbReference type="AlphaFoldDB" id="A0AAW6FVE0"/>
<evidence type="ECO:0000313" key="6">
    <source>
        <dbReference type="Proteomes" id="UP001220658"/>
    </source>
</evidence>
<dbReference type="EMBL" id="JAQNCK010000031">
    <property type="protein sequence ID" value="MDC0828983.1"/>
    <property type="molecule type" value="Genomic_DNA"/>
</dbReference>
<dbReference type="SUPFAM" id="SSF46785">
    <property type="entry name" value="Winged helix' DNA-binding domain"/>
    <property type="match status" value="1"/>
</dbReference>
<dbReference type="Gene3D" id="3.40.1410.10">
    <property type="entry name" value="Chorismate lyase-like"/>
    <property type="match status" value="1"/>
</dbReference>
<dbReference type="PANTHER" id="PTHR44846:SF1">
    <property type="entry name" value="MANNOSYL-D-GLYCERATE TRANSPORT_METABOLISM SYSTEM REPRESSOR MNGR-RELATED"/>
    <property type="match status" value="1"/>
</dbReference>
<dbReference type="FunFam" id="1.10.10.10:FF:000079">
    <property type="entry name" value="GntR family transcriptional regulator"/>
    <property type="match status" value="1"/>
</dbReference>
<dbReference type="RefSeq" id="WP_195191712.1">
    <property type="nucleotide sequence ID" value="NZ_JADMUL010000037.1"/>
</dbReference>
<dbReference type="InterPro" id="IPR011663">
    <property type="entry name" value="UTRA"/>
</dbReference>
<keyword evidence="1" id="KW-0805">Transcription regulation</keyword>
<evidence type="ECO:0000259" key="4">
    <source>
        <dbReference type="PROSITE" id="PS50949"/>
    </source>
</evidence>
<name>A0AAW6FVE0_9FIRM</name>
<evidence type="ECO:0000256" key="1">
    <source>
        <dbReference type="ARBA" id="ARBA00023015"/>
    </source>
</evidence>
<dbReference type="Gene3D" id="1.10.10.10">
    <property type="entry name" value="Winged helix-like DNA-binding domain superfamily/Winged helix DNA-binding domain"/>
    <property type="match status" value="1"/>
</dbReference>
<sequence length="250" mass="28719">MNIENNKPLYLQVEADIRNSILQKKYRSGQKLPTENELSEQYNVSKITIRKAMSNLAKDGLVQKVQGKGTFISYKKDKVLLNRSRGFQDSLNDYGHSSKHKILNISLLTANDDIASKLKIAKGTSMFFLERLIWEDVSPIAIDRIYLPEKDFPDFMKHIAEDKSFYQILQENYGITPAKSVLEINGIIATKELSELLQCNMGDPLFHIEKIGYQKNEQPIHYSITTVRCDRVSYHVSTDNITVMDEKIIK</sequence>
<dbReference type="SMART" id="SM00345">
    <property type="entry name" value="HTH_GNTR"/>
    <property type="match status" value="1"/>
</dbReference>
<feature type="domain" description="HTH gntR-type" evidence="4">
    <location>
        <begin position="7"/>
        <end position="75"/>
    </location>
</feature>
<dbReference type="InterPro" id="IPR036388">
    <property type="entry name" value="WH-like_DNA-bd_sf"/>
</dbReference>
<dbReference type="SUPFAM" id="SSF64288">
    <property type="entry name" value="Chorismate lyase-like"/>
    <property type="match status" value="1"/>
</dbReference>
<protein>
    <submittedName>
        <fullName evidence="5">GntR family transcriptional regulator</fullName>
    </submittedName>
</protein>
<comment type="caution">
    <text evidence="5">The sequence shown here is derived from an EMBL/GenBank/DDBJ whole genome shotgun (WGS) entry which is preliminary data.</text>
</comment>
<dbReference type="InterPro" id="IPR036390">
    <property type="entry name" value="WH_DNA-bd_sf"/>
</dbReference>
<dbReference type="GO" id="GO:0045892">
    <property type="term" value="P:negative regulation of DNA-templated transcription"/>
    <property type="evidence" value="ECO:0007669"/>
    <property type="project" value="TreeGrafter"/>
</dbReference>
<dbReference type="PANTHER" id="PTHR44846">
    <property type="entry name" value="MANNOSYL-D-GLYCERATE TRANSPORT/METABOLISM SYSTEM REPRESSOR MNGR-RELATED"/>
    <property type="match status" value="1"/>
</dbReference>
<keyword evidence="2" id="KW-0238">DNA-binding</keyword>
<dbReference type="PRINTS" id="PR00035">
    <property type="entry name" value="HTHGNTR"/>
</dbReference>
<dbReference type="Pfam" id="PF07702">
    <property type="entry name" value="UTRA"/>
    <property type="match status" value="1"/>
</dbReference>
<dbReference type="SMART" id="SM00866">
    <property type="entry name" value="UTRA"/>
    <property type="match status" value="1"/>
</dbReference>
<dbReference type="InterPro" id="IPR028978">
    <property type="entry name" value="Chorismate_lyase_/UTRA_dom_sf"/>
</dbReference>
<evidence type="ECO:0000256" key="3">
    <source>
        <dbReference type="ARBA" id="ARBA00023163"/>
    </source>
</evidence>
<gene>
    <name evidence="5" type="ORF">POG00_09745</name>
</gene>
<dbReference type="InterPro" id="IPR000524">
    <property type="entry name" value="Tscrpt_reg_HTH_GntR"/>
</dbReference>
<dbReference type="GO" id="GO:0003700">
    <property type="term" value="F:DNA-binding transcription factor activity"/>
    <property type="evidence" value="ECO:0007669"/>
    <property type="project" value="InterPro"/>
</dbReference>
<dbReference type="CDD" id="cd07377">
    <property type="entry name" value="WHTH_GntR"/>
    <property type="match status" value="1"/>
</dbReference>